<gene>
    <name evidence="2" type="ORF">FPL14_17485</name>
</gene>
<dbReference type="Pfam" id="PF25302">
    <property type="entry name" value="NADase_transloc"/>
    <property type="match status" value="1"/>
</dbReference>
<dbReference type="InterPro" id="IPR057561">
    <property type="entry name" value="NADase_transloc"/>
</dbReference>
<dbReference type="InterPro" id="IPR008979">
    <property type="entry name" value="Galactose-bd-like_sf"/>
</dbReference>
<dbReference type="NCBIfam" id="NF047619">
    <property type="entry name" value="NADase_discoid"/>
    <property type="match status" value="1"/>
</dbReference>
<name>A0A7G5C0P7_9BACL</name>
<dbReference type="Gene3D" id="2.60.120.260">
    <property type="entry name" value="Galactose-binding domain-like"/>
    <property type="match status" value="1"/>
</dbReference>
<protein>
    <recommendedName>
        <fullName evidence="1">NAD glycohydrolase translocation F5/8 type C domain-containing protein</fullName>
    </recommendedName>
</protein>
<sequence length="442" mass="49262">MVGIFGGLSKLRKPIVIFLLITIVAVSSLGGNASANGGPADTVPYVTGGGIHFIQKKNVTLKREDLSFVIVGDRVRINVAYTLANRGKADKVRFAFPVDYYEQEYGCAPNCDFKASDFRIVDGSQPLKVTDELIKMPVNRIIDDTYIVQKASRVYRTAISFAKNETKIIKVGYTVNAGYVDWMNPYSLIDRVGEREFNYDLAPAGYWGNGKVDKLNITFDYRDIVKKGGSLRKLTLPYGQASPEGIFKVELKQADLKSLGDLKFKYEYEDYLKSKQIASSRISPKLVSGIKASSELGSRYGASRLLDGSLSTTWAEGSKGQGIGETVTIELKKNTSLAELRVMNGYMKSKETYGNNARAKEILVESLIRYSANEDYQWVSDTKYLEDKPYDAKAVADGNLYSLSDQLAYYEGEVKTIKLTIRDTYPGTKYEDTCLSELLLLY</sequence>
<keyword evidence="3" id="KW-1185">Reference proteome</keyword>
<dbReference type="Gene3D" id="2.60.40.3680">
    <property type="match status" value="1"/>
</dbReference>
<dbReference type="Proteomes" id="UP000515679">
    <property type="component" value="Chromosome"/>
</dbReference>
<accession>A0A7G5C0P7</accession>
<evidence type="ECO:0000313" key="2">
    <source>
        <dbReference type="EMBL" id="QMV42781.1"/>
    </source>
</evidence>
<dbReference type="KEGG" id="cchl:FPL14_17485"/>
<dbReference type="SUPFAM" id="SSF49785">
    <property type="entry name" value="Galactose-binding domain-like"/>
    <property type="match status" value="1"/>
</dbReference>
<evidence type="ECO:0000313" key="3">
    <source>
        <dbReference type="Proteomes" id="UP000515679"/>
    </source>
</evidence>
<dbReference type="EMBL" id="CP041969">
    <property type="protein sequence ID" value="QMV42781.1"/>
    <property type="molecule type" value="Genomic_DNA"/>
</dbReference>
<organism evidence="2 3">
    <name type="scientific">Cohnella cholangitidis</name>
    <dbReference type="NCBI Taxonomy" id="2598458"/>
    <lineage>
        <taxon>Bacteria</taxon>
        <taxon>Bacillati</taxon>
        <taxon>Bacillota</taxon>
        <taxon>Bacilli</taxon>
        <taxon>Bacillales</taxon>
        <taxon>Paenibacillaceae</taxon>
        <taxon>Cohnella</taxon>
    </lineage>
</organism>
<reference evidence="2 3" key="1">
    <citation type="submission" date="2019-07" db="EMBL/GenBank/DDBJ databases">
        <authorList>
            <person name="Kim J.K."/>
            <person name="Cheong H.-M."/>
            <person name="Choi Y."/>
            <person name="Hwang K.J."/>
            <person name="Lee S."/>
            <person name="Choi C."/>
        </authorList>
    </citation>
    <scope>NUCLEOTIDE SEQUENCE [LARGE SCALE GENOMIC DNA]</scope>
    <source>
        <strain evidence="2 3">KS 22</strain>
    </source>
</reference>
<dbReference type="AlphaFoldDB" id="A0A7G5C0P7"/>
<feature type="domain" description="NAD glycohydrolase translocation F5/8 type C" evidence="1">
    <location>
        <begin position="289"/>
        <end position="439"/>
    </location>
</feature>
<dbReference type="RefSeq" id="WP_182299008.1">
    <property type="nucleotide sequence ID" value="NZ_CP041969.1"/>
</dbReference>
<evidence type="ECO:0000259" key="1">
    <source>
        <dbReference type="Pfam" id="PF25302"/>
    </source>
</evidence>
<proteinExistence type="predicted"/>